<dbReference type="AlphaFoldDB" id="A0A1H3AAW5"/>
<evidence type="ECO:0000256" key="1">
    <source>
        <dbReference type="SAM" id="Phobius"/>
    </source>
</evidence>
<evidence type="ECO:0000313" key="2">
    <source>
        <dbReference type="EMBL" id="SDX26601.1"/>
    </source>
</evidence>
<proteinExistence type="predicted"/>
<keyword evidence="3" id="KW-1185">Reference proteome</keyword>
<feature type="transmembrane region" description="Helical" evidence="1">
    <location>
        <begin position="70"/>
        <end position="91"/>
    </location>
</feature>
<feature type="transmembrane region" description="Helical" evidence="1">
    <location>
        <begin position="23"/>
        <end position="49"/>
    </location>
</feature>
<reference evidence="3" key="1">
    <citation type="submission" date="2016-10" db="EMBL/GenBank/DDBJ databases">
        <authorList>
            <person name="Varghese N."/>
            <person name="Submissions S."/>
        </authorList>
    </citation>
    <scope>NUCLEOTIDE SEQUENCE [LARGE SCALE GENOMIC DNA]</scope>
    <source>
        <strain evidence="3">CGMCC 4.3530</strain>
    </source>
</reference>
<protein>
    <recommendedName>
        <fullName evidence="4">Alkaline shock response membrane anchor protein AmaP</fullName>
    </recommendedName>
</protein>
<name>A0A1H3AAW5_9PSEU</name>
<dbReference type="RefSeq" id="WP_093264958.1">
    <property type="nucleotide sequence ID" value="NZ_FNOK01000009.1"/>
</dbReference>
<keyword evidence="1" id="KW-1133">Transmembrane helix</keyword>
<evidence type="ECO:0000313" key="3">
    <source>
        <dbReference type="Proteomes" id="UP000199529"/>
    </source>
</evidence>
<dbReference type="EMBL" id="FNOK01000009">
    <property type="protein sequence ID" value="SDX26601.1"/>
    <property type="molecule type" value="Genomic_DNA"/>
</dbReference>
<keyword evidence="1" id="KW-0472">Membrane</keyword>
<dbReference type="NCBIfam" id="NF033218">
    <property type="entry name" value="anchor_AmaP"/>
    <property type="match status" value="1"/>
</dbReference>
<dbReference type="STRING" id="418495.SAMN05216215_100956"/>
<keyword evidence="1" id="KW-0812">Transmembrane</keyword>
<gene>
    <name evidence="2" type="ORF">SAMN05216215_100956</name>
</gene>
<evidence type="ECO:0008006" key="4">
    <source>
        <dbReference type="Google" id="ProtNLM"/>
    </source>
</evidence>
<accession>A0A1H3AAW5</accession>
<sequence length="201" mass="22037">MTGRDVKPSTTPVARGLSFERGVVIALGLLALVVGVIALLVGTGWLGVFRAQRPLADPLLVQWLRDNSQVAIAVAIVLGIVLFVLGLWWVVRALRPEPRPALVLERGNESLAVTSAALTEAVRTDAERVTGVKRARVRMAGSEQRPALRLTLSLQEGTNVRHVWEELDEKVLSRARESLGMDTLPTAIRLQLDRAPRQRVH</sequence>
<dbReference type="Proteomes" id="UP000199529">
    <property type="component" value="Unassembled WGS sequence"/>
</dbReference>
<organism evidence="2 3">
    <name type="scientific">Saccharopolyspora shandongensis</name>
    <dbReference type="NCBI Taxonomy" id="418495"/>
    <lineage>
        <taxon>Bacteria</taxon>
        <taxon>Bacillati</taxon>
        <taxon>Actinomycetota</taxon>
        <taxon>Actinomycetes</taxon>
        <taxon>Pseudonocardiales</taxon>
        <taxon>Pseudonocardiaceae</taxon>
        <taxon>Saccharopolyspora</taxon>
    </lineage>
</organism>
<dbReference type="OrthoDB" id="5186521at2"/>